<protein>
    <submittedName>
        <fullName evidence="1">248_t:CDS:1</fullName>
    </submittedName>
</protein>
<comment type="caution">
    <text evidence="1">The sequence shown here is derived from an EMBL/GenBank/DDBJ whole genome shotgun (WGS) entry which is preliminary data.</text>
</comment>
<organism evidence="1 2">
    <name type="scientific">Dentiscutata heterogama</name>
    <dbReference type="NCBI Taxonomy" id="1316150"/>
    <lineage>
        <taxon>Eukaryota</taxon>
        <taxon>Fungi</taxon>
        <taxon>Fungi incertae sedis</taxon>
        <taxon>Mucoromycota</taxon>
        <taxon>Glomeromycotina</taxon>
        <taxon>Glomeromycetes</taxon>
        <taxon>Diversisporales</taxon>
        <taxon>Gigasporaceae</taxon>
        <taxon>Dentiscutata</taxon>
    </lineage>
</organism>
<dbReference type="Proteomes" id="UP000789702">
    <property type="component" value="Unassembled WGS sequence"/>
</dbReference>
<sequence length="869" mass="101253">MDSLKVSQNLIKRKWTLALNLCFKESINKHLSENLLGDVKYEIVCFIEELKNYDDLFIVEEVDVKKTNKVWDEAINSLIENSFSTRHQIVEFMILVIYKDDSLLNINEIICLLNRLQIAEDRLLNVTLNLHDAYLSWNIIVEFFSRETFSTDQEVLEFFDKFTNKFPKNVFLSAWLQIIFILCPEKKSPTSEHMILVQPVYDSQQVLKFLNKFANGIGNLDEAENQIYDDKSLRDEEKIYLYNYLQIDYKNDLELSIFNDIKRVKKHMPKCLEPASPTKQIIPNKLQLLVYSHSIDYSDFDAPPQKRPEFQIACWTFLSRGLSIHRQKEIYFTLRRNEDENEDDFPINIKVLYHAFYILACKGSTVDIGEYSYFDDKMGEIIFSRADMNKIIYTERQPIGIDLPSHVLHAILITNEEYEVYMNYGISRLLSQMGNAERYFPFPPWNDRLRESVVTMNDMKSSILNMVGIKIINLEVRVTCIKNKTIRLNISPNTHESICKAYSETEFQYALTILTGLDRKANSCLVWDGNLKELNANGIGCLSSRLGGCFDGFVLFLTNNTFQHIHQALISRNYLNIRLNENTCFVLEWDHAPKKPIIVKDERNKKKHIVELTEIELLTSESKLDDRMCVPSQIDYISEIDHVVLEHFSLMDKSSGFNLSICFTIEENETVHIELRKNPLDYDDSKLLAYKLWHSLSLVNLPIIYSGPVSFQIHFAVWGGIPESYVWPKEEEGILSTEKVTFSHGYRLIGDTEENVIKDEKEKLDIINEKAEWHTGYINEFNMAKCQFERASSEKNGYVHVILKRFSKSINGLDYLLYELKQYRKISGVSGITRCFGVTRRPETGEYLLVVEYSGIDLSKLFNNSKKNL</sequence>
<proteinExistence type="predicted"/>
<evidence type="ECO:0000313" key="1">
    <source>
        <dbReference type="EMBL" id="CAG8486299.1"/>
    </source>
</evidence>
<name>A0ACA9KR90_9GLOM</name>
<reference evidence="1" key="1">
    <citation type="submission" date="2021-06" db="EMBL/GenBank/DDBJ databases">
        <authorList>
            <person name="Kallberg Y."/>
            <person name="Tangrot J."/>
            <person name="Rosling A."/>
        </authorList>
    </citation>
    <scope>NUCLEOTIDE SEQUENCE</scope>
    <source>
        <strain evidence="1">IL203A</strain>
    </source>
</reference>
<accession>A0ACA9KR90</accession>
<keyword evidence="2" id="KW-1185">Reference proteome</keyword>
<evidence type="ECO:0000313" key="2">
    <source>
        <dbReference type="Proteomes" id="UP000789702"/>
    </source>
</evidence>
<gene>
    <name evidence="1" type="ORF">DHETER_LOCUS2359</name>
</gene>
<dbReference type="EMBL" id="CAJVPU010001690">
    <property type="protein sequence ID" value="CAG8486299.1"/>
    <property type="molecule type" value="Genomic_DNA"/>
</dbReference>